<reference evidence="1 2" key="1">
    <citation type="submission" date="2018-04" db="EMBL/GenBank/DDBJ databases">
        <title>Novel Campyloabacter and Helicobacter Species and Strains.</title>
        <authorList>
            <person name="Mannion A.J."/>
            <person name="Shen Z."/>
            <person name="Fox J.G."/>
        </authorList>
    </citation>
    <scope>NUCLEOTIDE SEQUENCE [LARGE SCALE GENOMIC DNA]</scope>
    <source>
        <strain evidence="1 2">MIT 04-9366</strain>
    </source>
</reference>
<sequence length="64" mass="7697">MLLIIRNKAYHWENLLKLNTNNNPNITYQNNKNYKLIASITPDKIDKFLEDFLKTINPELMKYL</sequence>
<gene>
    <name evidence="1" type="ORF">CQA58_04490</name>
</gene>
<dbReference type="EMBL" id="NXLV01000006">
    <property type="protein sequence ID" value="RDU70789.1"/>
    <property type="molecule type" value="Genomic_DNA"/>
</dbReference>
<organism evidence="1 2">
    <name type="scientific">Helicobacter brantae</name>
    <dbReference type="NCBI Taxonomy" id="375927"/>
    <lineage>
        <taxon>Bacteria</taxon>
        <taxon>Pseudomonadati</taxon>
        <taxon>Campylobacterota</taxon>
        <taxon>Epsilonproteobacteria</taxon>
        <taxon>Campylobacterales</taxon>
        <taxon>Helicobacteraceae</taxon>
        <taxon>Helicobacter</taxon>
    </lineage>
</organism>
<keyword evidence="2" id="KW-1185">Reference proteome</keyword>
<comment type="caution">
    <text evidence="1">The sequence shown here is derived from an EMBL/GenBank/DDBJ whole genome shotgun (WGS) entry which is preliminary data.</text>
</comment>
<evidence type="ECO:0000313" key="1">
    <source>
        <dbReference type="EMBL" id="RDU70789.1"/>
    </source>
</evidence>
<name>A0A3D8IZU4_9HELI</name>
<evidence type="ECO:0000313" key="2">
    <source>
        <dbReference type="Proteomes" id="UP000257045"/>
    </source>
</evidence>
<proteinExistence type="predicted"/>
<dbReference type="AlphaFoldDB" id="A0A3D8IZU4"/>
<dbReference type="Proteomes" id="UP000257045">
    <property type="component" value="Unassembled WGS sequence"/>
</dbReference>
<dbReference type="RefSeq" id="WP_115569534.1">
    <property type="nucleotide sequence ID" value="NZ_NXLV01000006.1"/>
</dbReference>
<accession>A0A3D8IZU4</accession>
<protein>
    <submittedName>
        <fullName evidence="1">Uncharacterized protein</fullName>
    </submittedName>
</protein>